<evidence type="ECO:0000256" key="4">
    <source>
        <dbReference type="ARBA" id="ARBA00022730"/>
    </source>
</evidence>
<protein>
    <recommendedName>
        <fullName evidence="3">Nucleolar protein 12</fullName>
    </recommendedName>
</protein>
<keyword evidence="4" id="KW-0699">rRNA-binding</keyword>
<accession>A0A5A9NBD6</accession>
<evidence type="ECO:0000313" key="9">
    <source>
        <dbReference type="Proteomes" id="UP000324632"/>
    </source>
</evidence>
<feature type="compositionally biased region" description="Basic residues" evidence="7">
    <location>
        <begin position="134"/>
        <end position="149"/>
    </location>
</feature>
<sequence length="155" mass="17599">MLMERQEALNEADEPDELEDAITSTTECLQYNHPNHTVTVTTISDLDLSGSRLLESQGVMTTENCDDAKDAKQEQVQSLPRNARKPMISKKIQSLTASISIFTKRKKQKHKPVSRGQHRQSDKKSAVTHENKLRLGRTTKKQRRQRTGSKGRSQD</sequence>
<dbReference type="EMBL" id="SOYY01000021">
    <property type="protein sequence ID" value="KAA0706376.1"/>
    <property type="molecule type" value="Genomic_DNA"/>
</dbReference>
<organism evidence="8 9">
    <name type="scientific">Triplophysa tibetana</name>
    <dbReference type="NCBI Taxonomy" id="1572043"/>
    <lineage>
        <taxon>Eukaryota</taxon>
        <taxon>Metazoa</taxon>
        <taxon>Chordata</taxon>
        <taxon>Craniata</taxon>
        <taxon>Vertebrata</taxon>
        <taxon>Euteleostomi</taxon>
        <taxon>Actinopterygii</taxon>
        <taxon>Neopterygii</taxon>
        <taxon>Teleostei</taxon>
        <taxon>Ostariophysi</taxon>
        <taxon>Cypriniformes</taxon>
        <taxon>Nemacheilidae</taxon>
        <taxon>Triplophysa</taxon>
    </lineage>
</organism>
<proteinExistence type="inferred from homology"/>
<dbReference type="Proteomes" id="UP000324632">
    <property type="component" value="Chromosome 21"/>
</dbReference>
<feature type="compositionally biased region" description="Polar residues" evidence="7">
    <location>
        <begin position="91"/>
        <end position="101"/>
    </location>
</feature>
<reference evidence="8 9" key="1">
    <citation type="journal article" date="2019" name="Mol. Ecol. Resour.">
        <title>Chromosome-level genome assembly of Triplophysa tibetana, a fish adapted to the harsh high-altitude environment of the Tibetan Plateau.</title>
        <authorList>
            <person name="Yang X."/>
            <person name="Liu H."/>
            <person name="Ma Z."/>
            <person name="Zou Y."/>
            <person name="Zou M."/>
            <person name="Mao Y."/>
            <person name="Li X."/>
            <person name="Wang H."/>
            <person name="Chen T."/>
            <person name="Wang W."/>
            <person name="Yang R."/>
        </authorList>
    </citation>
    <scope>NUCLEOTIDE SEQUENCE [LARGE SCALE GENOMIC DNA]</scope>
    <source>
        <strain evidence="8">TTIB1903HZAU</strain>
        <tissue evidence="8">Muscle</tissue>
    </source>
</reference>
<feature type="region of interest" description="Disordered" evidence="7">
    <location>
        <begin position="61"/>
        <end position="155"/>
    </location>
</feature>
<evidence type="ECO:0000256" key="6">
    <source>
        <dbReference type="ARBA" id="ARBA00023242"/>
    </source>
</evidence>
<dbReference type="GO" id="GO:0019843">
    <property type="term" value="F:rRNA binding"/>
    <property type="evidence" value="ECO:0007669"/>
    <property type="project" value="UniProtKB-KW"/>
</dbReference>
<dbReference type="AlphaFoldDB" id="A0A5A9NBD6"/>
<evidence type="ECO:0000256" key="3">
    <source>
        <dbReference type="ARBA" id="ARBA00015520"/>
    </source>
</evidence>
<dbReference type="InterPro" id="IPR019186">
    <property type="entry name" value="Nucleolar_protein_12"/>
</dbReference>
<comment type="subcellular location">
    <subcellularLocation>
        <location evidence="1">Nucleus</location>
        <location evidence="1">Nucleolus</location>
    </subcellularLocation>
</comment>
<keyword evidence="4" id="KW-0694">RNA-binding</keyword>
<evidence type="ECO:0000313" key="8">
    <source>
        <dbReference type="EMBL" id="KAA0706376.1"/>
    </source>
</evidence>
<feature type="compositionally biased region" description="Basic residues" evidence="7">
    <location>
        <begin position="103"/>
        <end position="118"/>
    </location>
</feature>
<comment type="similarity">
    <text evidence="2">Belongs to the RRP17 family.</text>
</comment>
<dbReference type="GO" id="GO:0005730">
    <property type="term" value="C:nucleolus"/>
    <property type="evidence" value="ECO:0007669"/>
    <property type="project" value="UniProtKB-SubCell"/>
</dbReference>
<gene>
    <name evidence="8" type="ORF">E1301_Tti020401</name>
</gene>
<comment type="caution">
    <text evidence="8">The sequence shown here is derived from an EMBL/GenBank/DDBJ whole genome shotgun (WGS) entry which is preliminary data.</text>
</comment>
<evidence type="ECO:0000256" key="1">
    <source>
        <dbReference type="ARBA" id="ARBA00004604"/>
    </source>
</evidence>
<evidence type="ECO:0000256" key="5">
    <source>
        <dbReference type="ARBA" id="ARBA00023054"/>
    </source>
</evidence>
<evidence type="ECO:0000256" key="2">
    <source>
        <dbReference type="ARBA" id="ARBA00007175"/>
    </source>
</evidence>
<keyword evidence="6" id="KW-0539">Nucleus</keyword>
<keyword evidence="5" id="KW-0175">Coiled coil</keyword>
<keyword evidence="9" id="KW-1185">Reference proteome</keyword>
<name>A0A5A9NBD6_9TELE</name>
<feature type="compositionally biased region" description="Basic and acidic residues" evidence="7">
    <location>
        <begin position="119"/>
        <end position="133"/>
    </location>
</feature>
<evidence type="ECO:0000256" key="7">
    <source>
        <dbReference type="SAM" id="MobiDB-lite"/>
    </source>
</evidence>
<dbReference type="PANTHER" id="PTHR14577:SF0">
    <property type="entry name" value="NUCLEOLAR PROTEIN 12"/>
    <property type="match status" value="1"/>
</dbReference>
<dbReference type="PANTHER" id="PTHR14577">
    <property type="entry name" value="NUCLEOLAR PROTEIN 12"/>
    <property type="match status" value="1"/>
</dbReference>